<reference evidence="5 6" key="1">
    <citation type="submission" date="2017-07" db="EMBL/GenBank/DDBJ databases">
        <title>Draft sequence of Rhodococcus enclensis 23b-28.</title>
        <authorList>
            <person name="Besaury L."/>
            <person name="Sancelme M."/>
            <person name="Amato P."/>
            <person name="Lallement A."/>
            <person name="Delort A.-M."/>
        </authorList>
    </citation>
    <scope>NUCLEOTIDE SEQUENCE [LARGE SCALE GENOMIC DNA]</scope>
    <source>
        <strain evidence="5 6">23b-28</strain>
    </source>
</reference>
<organism evidence="5 6">
    <name type="scientific">Rhodococcus qingshengii</name>
    <dbReference type="NCBI Taxonomy" id="334542"/>
    <lineage>
        <taxon>Bacteria</taxon>
        <taxon>Bacillati</taxon>
        <taxon>Actinomycetota</taxon>
        <taxon>Actinomycetes</taxon>
        <taxon>Mycobacteriales</taxon>
        <taxon>Nocardiaceae</taxon>
        <taxon>Rhodococcus</taxon>
        <taxon>Rhodococcus erythropolis group</taxon>
    </lineage>
</organism>
<dbReference type="InterPro" id="IPR036928">
    <property type="entry name" value="AS_sf"/>
</dbReference>
<dbReference type="PANTHER" id="PTHR11895:SF7">
    <property type="entry name" value="GLUTAMYL-TRNA(GLN) AMIDOTRANSFERASE SUBUNIT A, MITOCHONDRIAL"/>
    <property type="match status" value="1"/>
</dbReference>
<dbReference type="InterPro" id="IPR000120">
    <property type="entry name" value="Amidase"/>
</dbReference>
<evidence type="ECO:0000256" key="3">
    <source>
        <dbReference type="ARBA" id="ARBA00012922"/>
    </source>
</evidence>
<comment type="catalytic activity">
    <reaction evidence="1">
        <text>a monocarboxylic acid amide + H2O = a monocarboxylate + NH4(+)</text>
        <dbReference type="Rhea" id="RHEA:12020"/>
        <dbReference type="ChEBI" id="CHEBI:15377"/>
        <dbReference type="ChEBI" id="CHEBI:28938"/>
        <dbReference type="ChEBI" id="CHEBI:35757"/>
        <dbReference type="ChEBI" id="CHEBI:83628"/>
        <dbReference type="EC" id="3.5.1.4"/>
    </reaction>
</comment>
<dbReference type="Gene3D" id="3.90.1300.10">
    <property type="entry name" value="Amidase signature (AS) domain"/>
    <property type="match status" value="1"/>
</dbReference>
<dbReference type="AlphaFoldDB" id="A0A2A5JFI3"/>
<evidence type="ECO:0000259" key="4">
    <source>
        <dbReference type="Pfam" id="PF01425"/>
    </source>
</evidence>
<dbReference type="GO" id="GO:0004040">
    <property type="term" value="F:amidase activity"/>
    <property type="evidence" value="ECO:0007669"/>
    <property type="project" value="UniProtKB-EC"/>
</dbReference>
<evidence type="ECO:0000313" key="6">
    <source>
        <dbReference type="Proteomes" id="UP000230886"/>
    </source>
</evidence>
<dbReference type="PANTHER" id="PTHR11895">
    <property type="entry name" value="TRANSAMIDASE"/>
    <property type="match status" value="1"/>
</dbReference>
<evidence type="ECO:0000256" key="1">
    <source>
        <dbReference type="ARBA" id="ARBA00001311"/>
    </source>
</evidence>
<comment type="caution">
    <text evidence="5">The sequence shown here is derived from an EMBL/GenBank/DDBJ whole genome shotgun (WGS) entry which is preliminary data.</text>
</comment>
<gene>
    <name evidence="5" type="ORF">CHR55_07910</name>
</gene>
<dbReference type="PROSITE" id="PS00571">
    <property type="entry name" value="AMIDASES"/>
    <property type="match status" value="1"/>
</dbReference>
<name>A0A2A5JFI3_RHOSG</name>
<comment type="similarity">
    <text evidence="2">Belongs to the amidase family.</text>
</comment>
<dbReference type="InterPro" id="IPR020556">
    <property type="entry name" value="Amidase_CS"/>
</dbReference>
<proteinExistence type="inferred from homology"/>
<dbReference type="Pfam" id="PF01425">
    <property type="entry name" value="Amidase"/>
    <property type="match status" value="1"/>
</dbReference>
<evidence type="ECO:0000313" key="5">
    <source>
        <dbReference type="EMBL" id="PCK28328.1"/>
    </source>
</evidence>
<evidence type="ECO:0000256" key="2">
    <source>
        <dbReference type="ARBA" id="ARBA00009199"/>
    </source>
</evidence>
<protein>
    <recommendedName>
        <fullName evidence="3">amidase</fullName>
        <ecNumber evidence="3">3.5.1.4</ecNumber>
    </recommendedName>
</protein>
<sequence>MHQTPVSAFMDVAEMLERYRDKSLSPVDVLESTIERIEALNPTLNALGHTFFDTARAQAKSAERHYARGSDVSLPLAGVPVVVKEDEPVQGQPWTQGSKVYEDVIATHTSTFVQRIIDAGAIVHARSTAPEFSSAAFTQSELWGVTRNPWNTKYSSGGSSGGSAVALATGMTHLATGSDVAGSIRTPSSFNGIVGFKPPHGRVPVDPPFNLDRYCHCGPMARTVSDCLTLQSVIAGPTSADIASHVPASQLPTFATRSCAGMRIAVIPALGDWPVDPDVAENTAKLVDTLTALGARAEIIEVDLSRTAVMRAAAIHYDHVFGASISAEASAHPDKVTEYAKEFARWARRTRGDATFLDGLAIEVELYSSIGSLFDTYDALITPAVATEGFLAGDDYVGHGINVAGTELEFYLEAVPAITFNILSSCPVLTIPTGFARNGIPTGTQIVTRPYDDQTAFAIGLALEKVLPYPGNHPDCHAAPQVLFGV</sequence>
<dbReference type="EC" id="3.5.1.4" evidence="3"/>
<feature type="domain" description="Amidase" evidence="4">
    <location>
        <begin position="28"/>
        <end position="455"/>
    </location>
</feature>
<dbReference type="Proteomes" id="UP000230886">
    <property type="component" value="Unassembled WGS sequence"/>
</dbReference>
<dbReference type="EMBL" id="NOVD01000003">
    <property type="protein sequence ID" value="PCK28328.1"/>
    <property type="molecule type" value="Genomic_DNA"/>
</dbReference>
<accession>A0A2A5JFI3</accession>
<dbReference type="SUPFAM" id="SSF75304">
    <property type="entry name" value="Amidase signature (AS) enzymes"/>
    <property type="match status" value="1"/>
</dbReference>
<dbReference type="RefSeq" id="WP_099697246.1">
    <property type="nucleotide sequence ID" value="NZ_NOVD01000003.1"/>
</dbReference>
<dbReference type="InterPro" id="IPR023631">
    <property type="entry name" value="Amidase_dom"/>
</dbReference>